<dbReference type="Pfam" id="PF14390">
    <property type="entry name" value="DUF4420"/>
    <property type="match status" value="1"/>
</dbReference>
<evidence type="ECO:0000313" key="2">
    <source>
        <dbReference type="EMBL" id="MBV3393088.1"/>
    </source>
</evidence>
<dbReference type="AlphaFoldDB" id="A0AAW4MWD3"/>
<proteinExistence type="predicted"/>
<sequence length="299" mass="34375">MNTIETSIKNYFASQHKGGSIIDGLSDECRAYAIRNSEWYGVAIKNINNIEISEEFSSCAIKNKYLSVGNKADNFLVLFCTDDMIRNKFATLSVDFVCSENRVQILADPFAWWQEWKQLLGNAISNKKVYDIIAEMMTLNELFDKCEKVSWNAISRGTHDIETNRGDYEVKSTIKRFDNTVTISSQFQLDKKKELKLVFYRFEKSQEGLCINDIVNFLVKKGYDPYKLENQLQKIGFEKGKSARKEKYKVLAALQYDVDNGFPLITKKSFKGDKIPDNVEKIVYTISLNGIKNKVFIGE</sequence>
<accession>A0AAW4MWD3</accession>
<dbReference type="RefSeq" id="WP_217747854.1">
    <property type="nucleotide sequence ID" value="NZ_JAHOEB010000047.1"/>
</dbReference>
<comment type="caution">
    <text evidence="1">The sequence shown here is derived from an EMBL/GenBank/DDBJ whole genome shotgun (WGS) entry which is preliminary data.</text>
</comment>
<dbReference type="EMBL" id="JAHOEF010000047">
    <property type="protein sequence ID" value="MBV3383078.1"/>
    <property type="molecule type" value="Genomic_DNA"/>
</dbReference>
<dbReference type="Proteomes" id="UP001196408">
    <property type="component" value="Unassembled WGS sequence"/>
</dbReference>
<organism evidence="1 3">
    <name type="scientific">Catenibacterium mitsuokai</name>
    <dbReference type="NCBI Taxonomy" id="100886"/>
    <lineage>
        <taxon>Bacteria</taxon>
        <taxon>Bacillati</taxon>
        <taxon>Bacillota</taxon>
        <taxon>Erysipelotrichia</taxon>
        <taxon>Erysipelotrichales</taxon>
        <taxon>Coprobacillaceae</taxon>
        <taxon>Catenibacterium</taxon>
    </lineage>
</organism>
<reference evidence="1 4" key="1">
    <citation type="submission" date="2021-06" db="EMBL/GenBank/DDBJ databases">
        <title>Collection of gut derived symbiotic bacterial strains cultured from healthy donors.</title>
        <authorList>
            <person name="Lin H."/>
            <person name="Littmann E."/>
            <person name="Pamer E.G."/>
        </authorList>
    </citation>
    <scope>NUCLEOTIDE SEQUENCE</scope>
    <source>
        <strain evidence="2 4">MSK.21.70</strain>
        <strain evidence="1">MSK.21.82</strain>
    </source>
</reference>
<name>A0AAW4MWD3_9FIRM</name>
<gene>
    <name evidence="1" type="ORF">KSV97_07585</name>
    <name evidence="2" type="ORF">KSW06_07460</name>
</gene>
<evidence type="ECO:0000313" key="4">
    <source>
        <dbReference type="Proteomes" id="UP001197492"/>
    </source>
</evidence>
<dbReference type="EMBL" id="JAHOEL010000045">
    <property type="protein sequence ID" value="MBV3393088.1"/>
    <property type="molecule type" value="Genomic_DNA"/>
</dbReference>
<keyword evidence="4" id="KW-1185">Reference proteome</keyword>
<protein>
    <submittedName>
        <fullName evidence="1">PD-(D/E)XK motif protein</fullName>
    </submittedName>
</protein>
<dbReference type="InterPro" id="IPR025534">
    <property type="entry name" value="DUF4420"/>
</dbReference>
<dbReference type="Proteomes" id="UP001197492">
    <property type="component" value="Unassembled WGS sequence"/>
</dbReference>
<evidence type="ECO:0000313" key="1">
    <source>
        <dbReference type="EMBL" id="MBV3383078.1"/>
    </source>
</evidence>
<evidence type="ECO:0000313" key="3">
    <source>
        <dbReference type="Proteomes" id="UP001196408"/>
    </source>
</evidence>